<evidence type="ECO:0000259" key="8">
    <source>
        <dbReference type="Pfam" id="PF20684"/>
    </source>
</evidence>
<dbReference type="Pfam" id="PF20684">
    <property type="entry name" value="Fung_rhodopsin"/>
    <property type="match status" value="1"/>
</dbReference>
<feature type="domain" description="Rhodopsin" evidence="8">
    <location>
        <begin position="32"/>
        <end position="144"/>
    </location>
</feature>
<name>A0ABR1TP41_9PEZI</name>
<dbReference type="GeneID" id="92094434"/>
<proteinExistence type="inferred from homology"/>
<sequence length="251" mass="26800">MVYVFPIGRDSQKAIIGGAVVFSLLPMTAVALRMVARSRLKNRTLDLSDWLIVLACIVAVAYQALAVACAVVGGMGYHMTEVLAMARPDAVTLLMELVTVVVIFWSVSLGLTKLSILALYTKIFSIGSFVLITQACAVFVVLWSRSYPSAPLPSARRVCTVSAVRLAEIIKIDMSDFPFSGGISLMFSALEPSMLVTAACIPLLRPLVSRDNSTPTASSYARGNTTGNTGPRSAPRMGGFSELPDDDGSTR</sequence>
<comment type="similarity">
    <text evidence="5">Belongs to the SAT4 family.</text>
</comment>
<feature type="transmembrane region" description="Helical" evidence="7">
    <location>
        <begin position="14"/>
        <end position="35"/>
    </location>
</feature>
<protein>
    <recommendedName>
        <fullName evidence="8">Rhodopsin domain-containing protein</fullName>
    </recommendedName>
</protein>
<dbReference type="RefSeq" id="XP_066710481.1">
    <property type="nucleotide sequence ID" value="XM_066861371.1"/>
</dbReference>
<organism evidence="9 10">
    <name type="scientific">Apiospora phragmitis</name>
    <dbReference type="NCBI Taxonomy" id="2905665"/>
    <lineage>
        <taxon>Eukaryota</taxon>
        <taxon>Fungi</taxon>
        <taxon>Dikarya</taxon>
        <taxon>Ascomycota</taxon>
        <taxon>Pezizomycotina</taxon>
        <taxon>Sordariomycetes</taxon>
        <taxon>Xylariomycetidae</taxon>
        <taxon>Amphisphaeriales</taxon>
        <taxon>Apiosporaceae</taxon>
        <taxon>Apiospora</taxon>
    </lineage>
</organism>
<evidence type="ECO:0000256" key="2">
    <source>
        <dbReference type="ARBA" id="ARBA00022692"/>
    </source>
</evidence>
<accession>A0ABR1TP41</accession>
<dbReference type="PANTHER" id="PTHR33048">
    <property type="entry name" value="PTH11-LIKE INTEGRAL MEMBRANE PROTEIN (AFU_ORTHOLOGUE AFUA_5G11245)"/>
    <property type="match status" value="1"/>
</dbReference>
<reference evidence="9 10" key="1">
    <citation type="submission" date="2023-01" db="EMBL/GenBank/DDBJ databases">
        <title>Analysis of 21 Apiospora genomes using comparative genomics revels a genus with tremendous synthesis potential of carbohydrate active enzymes and secondary metabolites.</title>
        <authorList>
            <person name="Sorensen T."/>
        </authorList>
    </citation>
    <scope>NUCLEOTIDE SEQUENCE [LARGE SCALE GENOMIC DNA]</scope>
    <source>
        <strain evidence="9 10">CBS 135458</strain>
    </source>
</reference>
<gene>
    <name evidence="9" type="ORF">PG994_009962</name>
</gene>
<evidence type="ECO:0000256" key="6">
    <source>
        <dbReference type="SAM" id="MobiDB-lite"/>
    </source>
</evidence>
<feature type="compositionally biased region" description="Polar residues" evidence="6">
    <location>
        <begin position="211"/>
        <end position="231"/>
    </location>
</feature>
<feature type="transmembrane region" description="Helical" evidence="7">
    <location>
        <begin position="47"/>
        <end position="73"/>
    </location>
</feature>
<keyword evidence="4 7" id="KW-0472">Membrane</keyword>
<evidence type="ECO:0000313" key="9">
    <source>
        <dbReference type="EMBL" id="KAK8048232.1"/>
    </source>
</evidence>
<comment type="caution">
    <text evidence="9">The sequence shown here is derived from an EMBL/GenBank/DDBJ whole genome shotgun (WGS) entry which is preliminary data.</text>
</comment>
<keyword evidence="2 7" id="KW-0812">Transmembrane</keyword>
<dbReference type="PANTHER" id="PTHR33048:SF47">
    <property type="entry name" value="INTEGRAL MEMBRANE PROTEIN-RELATED"/>
    <property type="match status" value="1"/>
</dbReference>
<feature type="transmembrane region" description="Helical" evidence="7">
    <location>
        <begin position="183"/>
        <end position="204"/>
    </location>
</feature>
<evidence type="ECO:0000313" key="10">
    <source>
        <dbReference type="Proteomes" id="UP001480595"/>
    </source>
</evidence>
<comment type="subcellular location">
    <subcellularLocation>
        <location evidence="1">Membrane</location>
        <topology evidence="1">Multi-pass membrane protein</topology>
    </subcellularLocation>
</comment>
<keyword evidence="10" id="KW-1185">Reference proteome</keyword>
<feature type="transmembrane region" description="Helical" evidence="7">
    <location>
        <begin position="123"/>
        <end position="143"/>
    </location>
</feature>
<dbReference type="Proteomes" id="UP001480595">
    <property type="component" value="Unassembled WGS sequence"/>
</dbReference>
<dbReference type="EMBL" id="JAQQWL010000011">
    <property type="protein sequence ID" value="KAK8048232.1"/>
    <property type="molecule type" value="Genomic_DNA"/>
</dbReference>
<evidence type="ECO:0000256" key="4">
    <source>
        <dbReference type="ARBA" id="ARBA00023136"/>
    </source>
</evidence>
<dbReference type="InterPro" id="IPR049326">
    <property type="entry name" value="Rhodopsin_dom_fungi"/>
</dbReference>
<evidence type="ECO:0000256" key="7">
    <source>
        <dbReference type="SAM" id="Phobius"/>
    </source>
</evidence>
<keyword evidence="3 7" id="KW-1133">Transmembrane helix</keyword>
<evidence type="ECO:0000256" key="1">
    <source>
        <dbReference type="ARBA" id="ARBA00004141"/>
    </source>
</evidence>
<evidence type="ECO:0000256" key="3">
    <source>
        <dbReference type="ARBA" id="ARBA00022989"/>
    </source>
</evidence>
<dbReference type="InterPro" id="IPR052337">
    <property type="entry name" value="SAT4-like"/>
</dbReference>
<feature type="region of interest" description="Disordered" evidence="6">
    <location>
        <begin position="211"/>
        <end position="251"/>
    </location>
</feature>
<evidence type="ECO:0000256" key="5">
    <source>
        <dbReference type="ARBA" id="ARBA00038359"/>
    </source>
</evidence>
<feature type="transmembrane region" description="Helical" evidence="7">
    <location>
        <begin position="93"/>
        <end position="111"/>
    </location>
</feature>